<keyword evidence="16" id="KW-0675">Receptor</keyword>
<dbReference type="Gene3D" id="2.40.170.20">
    <property type="entry name" value="TonB-dependent receptor, beta-barrel domain"/>
    <property type="match status" value="1"/>
</dbReference>
<evidence type="ECO:0000256" key="6">
    <source>
        <dbReference type="ARBA" id="ARBA00023004"/>
    </source>
</evidence>
<feature type="domain" description="TonB-dependent receptor-like beta-barrel" evidence="14">
    <location>
        <begin position="331"/>
        <end position="709"/>
    </location>
</feature>
<keyword evidence="10 11" id="KW-0998">Cell outer membrane</keyword>
<name>A0A4S2H353_9PROT</name>
<evidence type="ECO:0000259" key="15">
    <source>
        <dbReference type="Pfam" id="PF07715"/>
    </source>
</evidence>
<evidence type="ECO:0000256" key="1">
    <source>
        <dbReference type="ARBA" id="ARBA00004571"/>
    </source>
</evidence>
<evidence type="ECO:0000256" key="4">
    <source>
        <dbReference type="ARBA" id="ARBA00022496"/>
    </source>
</evidence>
<gene>
    <name evidence="16" type="ORF">E5163_01935</name>
</gene>
<dbReference type="AlphaFoldDB" id="A0A4S2H353"/>
<dbReference type="InterPro" id="IPR018247">
    <property type="entry name" value="EF_Hand_1_Ca_BS"/>
</dbReference>
<dbReference type="Pfam" id="PF00593">
    <property type="entry name" value="TonB_dep_Rec_b-barrel"/>
    <property type="match status" value="1"/>
</dbReference>
<evidence type="ECO:0000256" key="11">
    <source>
        <dbReference type="PROSITE-ProRule" id="PRU01360"/>
    </source>
</evidence>
<keyword evidence="9 11" id="KW-0472">Membrane</keyword>
<dbReference type="Pfam" id="PF07715">
    <property type="entry name" value="Plug"/>
    <property type="match status" value="1"/>
</dbReference>
<evidence type="ECO:0000256" key="12">
    <source>
        <dbReference type="RuleBase" id="RU003357"/>
    </source>
</evidence>
<proteinExistence type="inferred from homology"/>
<evidence type="ECO:0000256" key="9">
    <source>
        <dbReference type="ARBA" id="ARBA00023136"/>
    </source>
</evidence>
<evidence type="ECO:0000256" key="13">
    <source>
        <dbReference type="SAM" id="MobiDB-lite"/>
    </source>
</evidence>
<dbReference type="InterPro" id="IPR039426">
    <property type="entry name" value="TonB-dep_rcpt-like"/>
</dbReference>
<feature type="region of interest" description="Disordered" evidence="13">
    <location>
        <begin position="1"/>
        <end position="57"/>
    </location>
</feature>
<dbReference type="GO" id="GO:0006826">
    <property type="term" value="P:iron ion transport"/>
    <property type="evidence" value="ECO:0007669"/>
    <property type="project" value="UniProtKB-KW"/>
</dbReference>
<dbReference type="InterPro" id="IPR012910">
    <property type="entry name" value="Plug_dom"/>
</dbReference>
<comment type="subcellular location">
    <subcellularLocation>
        <location evidence="1 11">Cell outer membrane</location>
        <topology evidence="1 11">Multi-pass membrane protein</topology>
    </subcellularLocation>
</comment>
<keyword evidence="7" id="KW-0406">Ion transport</keyword>
<dbReference type="InterPro" id="IPR036942">
    <property type="entry name" value="Beta-barrel_TonB_sf"/>
</dbReference>
<evidence type="ECO:0000259" key="14">
    <source>
        <dbReference type="Pfam" id="PF00593"/>
    </source>
</evidence>
<dbReference type="EMBL" id="SRXW01000001">
    <property type="protein sequence ID" value="TGY89923.1"/>
    <property type="molecule type" value="Genomic_DNA"/>
</dbReference>
<evidence type="ECO:0000256" key="2">
    <source>
        <dbReference type="ARBA" id="ARBA00022448"/>
    </source>
</evidence>
<keyword evidence="3 11" id="KW-1134">Transmembrane beta strand</keyword>
<dbReference type="PANTHER" id="PTHR32552:SF81">
    <property type="entry name" value="TONB-DEPENDENT OUTER MEMBRANE RECEPTOR"/>
    <property type="match status" value="1"/>
</dbReference>
<dbReference type="PROSITE" id="PS00018">
    <property type="entry name" value="EF_HAND_1"/>
    <property type="match status" value="1"/>
</dbReference>
<keyword evidence="6" id="KW-0408">Iron</keyword>
<dbReference type="PROSITE" id="PS52016">
    <property type="entry name" value="TONB_DEPENDENT_REC_3"/>
    <property type="match status" value="1"/>
</dbReference>
<accession>A0A4S2H353</accession>
<evidence type="ECO:0000256" key="3">
    <source>
        <dbReference type="ARBA" id="ARBA00022452"/>
    </source>
</evidence>
<evidence type="ECO:0000256" key="10">
    <source>
        <dbReference type="ARBA" id="ARBA00023237"/>
    </source>
</evidence>
<protein>
    <submittedName>
        <fullName evidence="16">TonB-dependent receptor</fullName>
    </submittedName>
</protein>
<organism evidence="16 17">
    <name type="scientific">Marinicauda algicola</name>
    <dbReference type="NCBI Taxonomy" id="2029849"/>
    <lineage>
        <taxon>Bacteria</taxon>
        <taxon>Pseudomonadati</taxon>
        <taxon>Pseudomonadota</taxon>
        <taxon>Alphaproteobacteria</taxon>
        <taxon>Maricaulales</taxon>
        <taxon>Maricaulaceae</taxon>
        <taxon>Marinicauda</taxon>
    </lineage>
</organism>
<comment type="caution">
    <text evidence="16">The sequence shown here is derived from an EMBL/GenBank/DDBJ whole genome shotgun (WGS) entry which is preliminary data.</text>
</comment>
<dbReference type="PANTHER" id="PTHR32552">
    <property type="entry name" value="FERRICHROME IRON RECEPTOR-RELATED"/>
    <property type="match status" value="1"/>
</dbReference>
<keyword evidence="17" id="KW-1185">Reference proteome</keyword>
<comment type="similarity">
    <text evidence="11 12">Belongs to the TonB-dependent receptor family.</text>
</comment>
<dbReference type="Proteomes" id="UP000308054">
    <property type="component" value="Unassembled WGS sequence"/>
</dbReference>
<feature type="domain" description="TonB-dependent receptor plug" evidence="15">
    <location>
        <begin position="82"/>
        <end position="191"/>
    </location>
</feature>
<evidence type="ECO:0000256" key="5">
    <source>
        <dbReference type="ARBA" id="ARBA00022692"/>
    </source>
</evidence>
<keyword evidence="4" id="KW-0410">Iron transport</keyword>
<evidence type="ECO:0000256" key="8">
    <source>
        <dbReference type="ARBA" id="ARBA00023077"/>
    </source>
</evidence>
<evidence type="ECO:0000313" key="17">
    <source>
        <dbReference type="Proteomes" id="UP000308054"/>
    </source>
</evidence>
<feature type="compositionally biased region" description="Basic and acidic residues" evidence="13">
    <location>
        <begin position="10"/>
        <end position="31"/>
    </location>
</feature>
<keyword evidence="2 11" id="KW-0813">Transport</keyword>
<dbReference type="InterPro" id="IPR000531">
    <property type="entry name" value="Beta-barrel_TonB"/>
</dbReference>
<evidence type="ECO:0000256" key="7">
    <source>
        <dbReference type="ARBA" id="ARBA00023065"/>
    </source>
</evidence>
<keyword evidence="8 12" id="KW-0798">TonB box</keyword>
<dbReference type="SUPFAM" id="SSF56935">
    <property type="entry name" value="Porins"/>
    <property type="match status" value="1"/>
</dbReference>
<dbReference type="OrthoDB" id="7313036at2"/>
<keyword evidence="5 11" id="KW-0812">Transmembrane</keyword>
<reference evidence="16 17" key="1">
    <citation type="journal article" date="2017" name="Int. J. Syst. Evol. Microbiol.">
        <title>Marinicauda algicola sp. nov., isolated from a marine red alga Rhodosorus marinus.</title>
        <authorList>
            <person name="Jeong S.E."/>
            <person name="Jeon S.H."/>
            <person name="Chun B.H."/>
            <person name="Kim D.W."/>
            <person name="Jeon C.O."/>
        </authorList>
    </citation>
    <scope>NUCLEOTIDE SEQUENCE [LARGE SCALE GENOMIC DNA]</scope>
    <source>
        <strain evidence="16 17">JCM 31718</strain>
    </source>
</reference>
<dbReference type="GO" id="GO:0009279">
    <property type="term" value="C:cell outer membrane"/>
    <property type="evidence" value="ECO:0007669"/>
    <property type="project" value="UniProtKB-SubCell"/>
</dbReference>
<sequence>MAFITGAPRAAREDRPGYRDDSGGKFHDAPEVTHNAVPRRLGGRSGRGDLAGLAQDPAPTTGEVVRDVILVTATKRPEGVDVQDAPVAVTAYSGELIDALNVRDLEDLSYYAPNIQLEDIGTSEGIANFSIRGLGVNSSIPSIDPTVGVFLDGMYLGINSGVILDTWDLEAVEVLRGPQGILFGRNVTGGAVLVRTTTPTDEFRWSARAAVESGLNTFLSGVVSGPLSETFSAKLALYGNWDEGYHENLFDGSEHGEGHTYLVRPAFAFRPNDSFETILRLEYGEGETDGPASQNHVNGLGIGGLFPRDSHRFSIDETGFATSEWFNVINETNLDVAFGNGTITNIFGWRDYQGESLGDIDATPSFLFHAPASVDQEQWSNELRYAGTFGSVDVTAGLFYFEQELGYVEQRLLLFGLLNLIGGGSVDTESFGAFTQFDWNVNENLIVSVGGRYSEESKDARVQTLLPAALPFVDCEVTVGCSSADFVDSDEWDSFSPKIGVQYFFDENTNIYGFWTQGFRSGGYNLRNTNPAFTPGPFDQEQVDSFEAGLKTDFADGLGRLNLAVFHNDISDMQREVNLASSATAVVQIIRNTADATIQGFEGELTFQLADNLVFLGSLGYVDGDYDSVLFDISGDGVVDETDLNLDIPRLAPWTYNLGLVHDLRLEDWGTLVSRVNYSYRDEAAYTDNNLGFFDEANILDVVFTFQMNDGRTEFSIYGRNVLDEVTYGNDTQLPATLGPVPLGGTFSPLDKGKIWGVELRLRN</sequence>
<evidence type="ECO:0000313" key="16">
    <source>
        <dbReference type="EMBL" id="TGY89923.1"/>
    </source>
</evidence>